<sequence>MELEMISGFLGILRDAYKTFCKNVKLMLSVALLTLSFNSIIYLSNFVSIMPLTSDFFNKQTLLPTTTPGSPEFASLLLSIQQDLRIFVGVEWIFLIINFISALFITTVVIFASAYMHNGKALSFKELLLKTLKAWKRPLVTWFYVTLLASGFLIVFIIILIPVFLVMDSPFKPSIVSIVLIVLVAVLYTYLAVVWTLALVVSVLEDKRGIEALGKAAQLVKGMKLEGFLLNLVFTILSSGLLQGMRLIPGKHPIIVGFIIVNSIGLVRMCWFMTYTVLYYRSKKTHGEGIDFQGSLEYVKLPTTPLIVDDMA</sequence>
<dbReference type="Proteomes" id="UP000593562">
    <property type="component" value="Unassembled WGS sequence"/>
</dbReference>
<evidence type="ECO:0000256" key="1">
    <source>
        <dbReference type="SAM" id="Phobius"/>
    </source>
</evidence>
<dbReference type="FunCoup" id="A0A7J7DSX0">
    <property type="interactions" value="51"/>
</dbReference>
<reference evidence="2 3" key="1">
    <citation type="journal article" date="2020" name="Nat. Commun.">
        <title>Genome of Tripterygium wilfordii and identification of cytochrome P450 involved in triptolide biosynthesis.</title>
        <authorList>
            <person name="Tu L."/>
            <person name="Su P."/>
            <person name="Zhang Z."/>
            <person name="Gao L."/>
            <person name="Wang J."/>
            <person name="Hu T."/>
            <person name="Zhou J."/>
            <person name="Zhang Y."/>
            <person name="Zhao Y."/>
            <person name="Liu Y."/>
            <person name="Song Y."/>
            <person name="Tong Y."/>
            <person name="Lu Y."/>
            <person name="Yang J."/>
            <person name="Xu C."/>
            <person name="Jia M."/>
            <person name="Peters R.J."/>
            <person name="Huang L."/>
            <person name="Gao W."/>
        </authorList>
    </citation>
    <scope>NUCLEOTIDE SEQUENCE [LARGE SCALE GENOMIC DNA]</scope>
    <source>
        <strain evidence="3">cv. XIE 37</strain>
        <tissue evidence="2">Leaf</tissue>
    </source>
</reference>
<feature type="transmembrane region" description="Helical" evidence="1">
    <location>
        <begin position="139"/>
        <end position="166"/>
    </location>
</feature>
<gene>
    <name evidence="2" type="ORF">HS088_TW04G01429</name>
</gene>
<feature type="transmembrane region" description="Helical" evidence="1">
    <location>
        <begin position="254"/>
        <end position="280"/>
    </location>
</feature>
<dbReference type="InParanoid" id="A0A7J7DSX0"/>
<keyword evidence="3" id="KW-1185">Reference proteome</keyword>
<dbReference type="AlphaFoldDB" id="A0A7J7DSX0"/>
<feature type="transmembrane region" description="Helical" evidence="1">
    <location>
        <begin position="178"/>
        <end position="204"/>
    </location>
</feature>
<feature type="transmembrane region" description="Helical" evidence="1">
    <location>
        <begin position="26"/>
        <end position="47"/>
    </location>
</feature>
<keyword evidence="1" id="KW-0812">Transmembrane</keyword>
<dbReference type="PANTHER" id="PTHR33133:SF1">
    <property type="entry name" value="EXPRESSED PROTEIN-RELATED"/>
    <property type="match status" value="1"/>
</dbReference>
<feature type="transmembrane region" description="Helical" evidence="1">
    <location>
        <begin position="92"/>
        <end position="118"/>
    </location>
</feature>
<organism evidence="2 3">
    <name type="scientific">Tripterygium wilfordii</name>
    <name type="common">Thunder God vine</name>
    <dbReference type="NCBI Taxonomy" id="458696"/>
    <lineage>
        <taxon>Eukaryota</taxon>
        <taxon>Viridiplantae</taxon>
        <taxon>Streptophyta</taxon>
        <taxon>Embryophyta</taxon>
        <taxon>Tracheophyta</taxon>
        <taxon>Spermatophyta</taxon>
        <taxon>Magnoliopsida</taxon>
        <taxon>eudicotyledons</taxon>
        <taxon>Gunneridae</taxon>
        <taxon>Pentapetalae</taxon>
        <taxon>rosids</taxon>
        <taxon>fabids</taxon>
        <taxon>Celastrales</taxon>
        <taxon>Celastraceae</taxon>
        <taxon>Tripterygium</taxon>
    </lineage>
</organism>
<dbReference type="PANTHER" id="PTHR33133">
    <property type="entry name" value="OS08G0107100 PROTEIN-RELATED"/>
    <property type="match status" value="1"/>
</dbReference>
<comment type="caution">
    <text evidence="2">The sequence shown here is derived from an EMBL/GenBank/DDBJ whole genome shotgun (WGS) entry which is preliminary data.</text>
</comment>
<dbReference type="EMBL" id="JAAARO010000004">
    <property type="protein sequence ID" value="KAF5749460.1"/>
    <property type="molecule type" value="Genomic_DNA"/>
</dbReference>
<evidence type="ECO:0000313" key="3">
    <source>
        <dbReference type="Proteomes" id="UP000593562"/>
    </source>
</evidence>
<feature type="transmembrane region" description="Helical" evidence="1">
    <location>
        <begin position="225"/>
        <end position="242"/>
    </location>
</feature>
<proteinExistence type="predicted"/>
<name>A0A7J7DSX0_TRIWF</name>
<keyword evidence="1" id="KW-0472">Membrane</keyword>
<evidence type="ECO:0000313" key="2">
    <source>
        <dbReference type="EMBL" id="KAF5749460.1"/>
    </source>
</evidence>
<keyword evidence="1" id="KW-1133">Transmembrane helix</keyword>
<accession>A0A7J7DSX0</accession>
<protein>
    <recommendedName>
        <fullName evidence="4">Transmembrane protein</fullName>
    </recommendedName>
</protein>
<evidence type="ECO:0008006" key="4">
    <source>
        <dbReference type="Google" id="ProtNLM"/>
    </source>
</evidence>